<evidence type="ECO:0000313" key="2">
    <source>
        <dbReference type="Proteomes" id="UP001165960"/>
    </source>
</evidence>
<evidence type="ECO:0000313" key="1">
    <source>
        <dbReference type="EMBL" id="KAJ9068167.1"/>
    </source>
</evidence>
<accession>A0ACC2T0Q3</accession>
<protein>
    <submittedName>
        <fullName evidence="1">Uncharacterized protein</fullName>
    </submittedName>
</protein>
<dbReference type="Proteomes" id="UP001165960">
    <property type="component" value="Unassembled WGS sequence"/>
</dbReference>
<dbReference type="EMBL" id="QTSX02003775">
    <property type="protein sequence ID" value="KAJ9068167.1"/>
    <property type="molecule type" value="Genomic_DNA"/>
</dbReference>
<name>A0ACC2T0Q3_9FUNG</name>
<gene>
    <name evidence="1" type="ORF">DSO57_1031370</name>
</gene>
<reference evidence="1" key="1">
    <citation type="submission" date="2022-04" db="EMBL/GenBank/DDBJ databases">
        <title>Genome of the entomopathogenic fungus Entomophthora muscae.</title>
        <authorList>
            <person name="Elya C."/>
            <person name="Lovett B.R."/>
            <person name="Lee E."/>
            <person name="Macias A.M."/>
            <person name="Hajek A.E."/>
            <person name="De Bivort B.L."/>
            <person name="Kasson M.T."/>
            <person name="De Fine Licht H.H."/>
            <person name="Stajich J.E."/>
        </authorList>
    </citation>
    <scope>NUCLEOTIDE SEQUENCE</scope>
    <source>
        <strain evidence="1">Berkeley</strain>
    </source>
</reference>
<comment type="caution">
    <text evidence="1">The sequence shown here is derived from an EMBL/GenBank/DDBJ whole genome shotgun (WGS) entry which is preliminary data.</text>
</comment>
<sequence>MTMRDGIYKAHIHPKVFKQPQLHDTSNMSSPKRVSFNTEVTLKCFSRQHRIGNDNKSVTITTTLETPLDSVNCAKIPVNLDDRISAFSKKLRCKLTSLKPQRSDSRKPKRNRLAVLVV</sequence>
<proteinExistence type="predicted"/>
<keyword evidence="2" id="KW-1185">Reference proteome</keyword>
<organism evidence="1 2">
    <name type="scientific">Entomophthora muscae</name>
    <dbReference type="NCBI Taxonomy" id="34485"/>
    <lineage>
        <taxon>Eukaryota</taxon>
        <taxon>Fungi</taxon>
        <taxon>Fungi incertae sedis</taxon>
        <taxon>Zoopagomycota</taxon>
        <taxon>Entomophthoromycotina</taxon>
        <taxon>Entomophthoromycetes</taxon>
        <taxon>Entomophthorales</taxon>
        <taxon>Entomophthoraceae</taxon>
        <taxon>Entomophthora</taxon>
    </lineage>
</organism>